<dbReference type="EMBL" id="BBPI01000099">
    <property type="protein sequence ID" value="GAM02793.1"/>
    <property type="molecule type" value="Genomic_DNA"/>
</dbReference>
<organism evidence="2 3">
    <name type="scientific">Sphingomonas parapaucimobilis NBRC 15100</name>
    <dbReference type="NCBI Taxonomy" id="1219049"/>
    <lineage>
        <taxon>Bacteria</taxon>
        <taxon>Pseudomonadati</taxon>
        <taxon>Pseudomonadota</taxon>
        <taxon>Alphaproteobacteria</taxon>
        <taxon>Sphingomonadales</taxon>
        <taxon>Sphingomonadaceae</taxon>
        <taxon>Sphingomonas</taxon>
    </lineage>
</organism>
<dbReference type="Pfam" id="PF13676">
    <property type="entry name" value="TIR_2"/>
    <property type="match status" value="1"/>
</dbReference>
<protein>
    <recommendedName>
        <fullName evidence="1">TIR domain-containing protein</fullName>
    </recommendedName>
</protein>
<evidence type="ECO:0000313" key="3">
    <source>
        <dbReference type="Proteomes" id="UP000032305"/>
    </source>
</evidence>
<feature type="domain" description="TIR" evidence="1">
    <location>
        <begin position="41"/>
        <end position="142"/>
    </location>
</feature>
<dbReference type="Proteomes" id="UP000032305">
    <property type="component" value="Unassembled WGS sequence"/>
</dbReference>
<dbReference type="InterPro" id="IPR000157">
    <property type="entry name" value="TIR_dom"/>
</dbReference>
<name>A0A0A1WBS3_9SPHN</name>
<comment type="caution">
    <text evidence="2">The sequence shown here is derived from an EMBL/GenBank/DDBJ whole genome shotgun (WGS) entry which is preliminary data.</text>
</comment>
<evidence type="ECO:0000259" key="1">
    <source>
        <dbReference type="Pfam" id="PF13676"/>
    </source>
</evidence>
<keyword evidence="3" id="KW-1185">Reference proteome</keyword>
<dbReference type="OrthoDB" id="9810385at2"/>
<dbReference type="eggNOG" id="ENOG5032UB7">
    <property type="taxonomic scope" value="Bacteria"/>
</dbReference>
<dbReference type="Gene3D" id="3.40.50.10140">
    <property type="entry name" value="Toll/interleukin-1 receptor homology (TIR) domain"/>
    <property type="match status" value="1"/>
</dbReference>
<reference evidence="2 3" key="1">
    <citation type="submission" date="2014-11" db="EMBL/GenBank/DDBJ databases">
        <title>Whole genome shotgun sequence of Sphingomonas parapaucimobilis NBRC 15100.</title>
        <authorList>
            <person name="Katano-Makiyama Y."/>
            <person name="Hosoyama A."/>
            <person name="Hashimoto M."/>
            <person name="Hosoyama Y."/>
            <person name="Noguchi M."/>
            <person name="Numata M."/>
            <person name="Tsuchikane K."/>
            <person name="Hirakata S."/>
            <person name="Uohara A."/>
            <person name="Shimodaira J."/>
            <person name="Ohji S."/>
            <person name="Ichikawa N."/>
            <person name="Kimura A."/>
            <person name="Yamazoe A."/>
            <person name="Fujita N."/>
        </authorList>
    </citation>
    <scope>NUCLEOTIDE SEQUENCE [LARGE SCALE GENOMIC DNA]</scope>
    <source>
        <strain evidence="2 3">NBRC 15100</strain>
    </source>
</reference>
<dbReference type="GO" id="GO:0007165">
    <property type="term" value="P:signal transduction"/>
    <property type="evidence" value="ECO:0007669"/>
    <property type="project" value="InterPro"/>
</dbReference>
<accession>A0A0A1WBS3</accession>
<dbReference type="AlphaFoldDB" id="A0A0A1WBS3"/>
<dbReference type="RefSeq" id="WP_076711807.1">
    <property type="nucleotide sequence ID" value="NZ_BBPI01000099.1"/>
</dbReference>
<gene>
    <name evidence="2" type="ORF">SP5_099_00080</name>
</gene>
<dbReference type="SUPFAM" id="SSF52200">
    <property type="entry name" value="Toll/Interleukin receptor TIR domain"/>
    <property type="match status" value="1"/>
</dbReference>
<sequence>MSYVTESEVRAAAARAKAATFKSAGILLRESRDTYQSSFDVFLSHSFMDQELVLGAKQLLEEKGLSVYVDWIDDPLLDRTAVTRATAEKIRGRMRQCRTLLYLHSANATKSKWCPWELGYFDAFTHPSRRVFIFPVTAADRSYTSQEYLNLYDTVDMASIGVATRRRDDIRVKGADSSFRAWSVAA</sequence>
<evidence type="ECO:0000313" key="2">
    <source>
        <dbReference type="EMBL" id="GAM02793.1"/>
    </source>
</evidence>
<proteinExistence type="predicted"/>
<dbReference type="InterPro" id="IPR035897">
    <property type="entry name" value="Toll_tir_struct_dom_sf"/>
</dbReference>